<keyword evidence="1" id="KW-1133">Transmembrane helix</keyword>
<dbReference type="RefSeq" id="WP_197661206.1">
    <property type="nucleotide sequence ID" value="NZ_JAEAGR010000007.1"/>
</dbReference>
<dbReference type="EMBL" id="JAEAGR010000007">
    <property type="protein sequence ID" value="MBH1940985.1"/>
    <property type="molecule type" value="Genomic_DNA"/>
</dbReference>
<evidence type="ECO:0000313" key="3">
    <source>
        <dbReference type="Proteomes" id="UP000623269"/>
    </source>
</evidence>
<feature type="transmembrane region" description="Helical" evidence="1">
    <location>
        <begin position="142"/>
        <end position="162"/>
    </location>
</feature>
<reference evidence="2" key="1">
    <citation type="submission" date="2020-12" db="EMBL/GenBank/DDBJ databases">
        <title>M. sibirica DSM 26468T genome.</title>
        <authorList>
            <person name="Thieme N."/>
            <person name="Rettenmaier R."/>
            <person name="Zverlov V."/>
            <person name="Liebl W."/>
        </authorList>
    </citation>
    <scope>NUCLEOTIDE SEQUENCE</scope>
    <source>
        <strain evidence="2">DSM 26468</strain>
    </source>
</reference>
<evidence type="ECO:0000313" key="2">
    <source>
        <dbReference type="EMBL" id="MBH1940985.1"/>
    </source>
</evidence>
<organism evidence="2 3">
    <name type="scientific">Mobilitalea sibirica</name>
    <dbReference type="NCBI Taxonomy" id="1462919"/>
    <lineage>
        <taxon>Bacteria</taxon>
        <taxon>Bacillati</taxon>
        <taxon>Bacillota</taxon>
        <taxon>Clostridia</taxon>
        <taxon>Lachnospirales</taxon>
        <taxon>Lachnospiraceae</taxon>
        <taxon>Mobilitalea</taxon>
    </lineage>
</organism>
<name>A0A8J7H9C3_9FIRM</name>
<evidence type="ECO:0000256" key="1">
    <source>
        <dbReference type="SAM" id="Phobius"/>
    </source>
</evidence>
<keyword evidence="1" id="KW-0472">Membrane</keyword>
<protein>
    <submittedName>
        <fullName evidence="2">Uncharacterized protein</fullName>
    </submittedName>
</protein>
<gene>
    <name evidence="2" type="ORF">I5677_08790</name>
</gene>
<sequence>MDTNVEDRMYRQIEKSLSNNINENLFLTGRILEEKKNSVVTPEEVASRKITSEVLKADEITPITTDSEKRFAQLSRAEYIRQAREACLRQMNAAQNTRTVDTYFHDNDMYHQDKLTKKRSRALNLFQDSNMEEESEQEIASFRFLIIRMVCAIIIFLCIFAVDKFQVKWGSFNHEVVQEFVTGKDQMNKLESIIVSWLD</sequence>
<proteinExistence type="predicted"/>
<keyword evidence="1" id="KW-0812">Transmembrane</keyword>
<comment type="caution">
    <text evidence="2">The sequence shown here is derived from an EMBL/GenBank/DDBJ whole genome shotgun (WGS) entry which is preliminary data.</text>
</comment>
<dbReference type="AlphaFoldDB" id="A0A8J7H9C3"/>
<dbReference type="Proteomes" id="UP000623269">
    <property type="component" value="Unassembled WGS sequence"/>
</dbReference>
<accession>A0A8J7H9C3</accession>
<keyword evidence="3" id="KW-1185">Reference proteome</keyword>